<proteinExistence type="predicted"/>
<sequence length="96" mass="10705">MSSRMAGLEADASNHTVPRLRPILIKDVILCTEGNSVVMAIGRKLGVEHHAVNVAASERVCGAWHVHNVNSYRSRLKDWMRQFRGVASKYLDSYLG</sequence>
<comment type="caution">
    <text evidence="1">The sequence shown here is derived from an EMBL/GenBank/DDBJ whole genome shotgun (WGS) entry which is preliminary data.</text>
</comment>
<dbReference type="EMBL" id="MLJW01000165">
    <property type="protein sequence ID" value="OIQ95513.1"/>
    <property type="molecule type" value="Genomic_DNA"/>
</dbReference>
<gene>
    <name evidence="1" type="ORF">GALL_224820</name>
</gene>
<reference evidence="1" key="1">
    <citation type="submission" date="2016-10" db="EMBL/GenBank/DDBJ databases">
        <title>Sequence of Gallionella enrichment culture.</title>
        <authorList>
            <person name="Poehlein A."/>
            <person name="Muehling M."/>
            <person name="Daniel R."/>
        </authorList>
    </citation>
    <scope>NUCLEOTIDE SEQUENCE</scope>
</reference>
<dbReference type="AlphaFoldDB" id="A0A1J5RIA8"/>
<organism evidence="1">
    <name type="scientific">mine drainage metagenome</name>
    <dbReference type="NCBI Taxonomy" id="410659"/>
    <lineage>
        <taxon>unclassified sequences</taxon>
        <taxon>metagenomes</taxon>
        <taxon>ecological metagenomes</taxon>
    </lineage>
</organism>
<evidence type="ECO:0000313" key="1">
    <source>
        <dbReference type="EMBL" id="OIQ95513.1"/>
    </source>
</evidence>
<accession>A0A1J5RIA8</accession>
<protein>
    <submittedName>
        <fullName evidence="1">Uncharacterized protein</fullName>
    </submittedName>
</protein>
<name>A0A1J5RIA8_9ZZZZ</name>